<evidence type="ECO:0000256" key="1">
    <source>
        <dbReference type="ARBA" id="ARBA00005010"/>
    </source>
</evidence>
<evidence type="ECO:0000256" key="3">
    <source>
        <dbReference type="ARBA" id="ARBA00023002"/>
    </source>
</evidence>
<organism evidence="7 8">
    <name type="scientific">Friedmanniella luteola</name>
    <dbReference type="NCBI Taxonomy" id="546871"/>
    <lineage>
        <taxon>Bacteria</taxon>
        <taxon>Bacillati</taxon>
        <taxon>Actinomycetota</taxon>
        <taxon>Actinomycetes</taxon>
        <taxon>Propionibacteriales</taxon>
        <taxon>Nocardioidaceae</taxon>
        <taxon>Friedmanniella</taxon>
    </lineage>
</organism>
<dbReference type="PANTHER" id="PTHR35330:SF1">
    <property type="entry name" value="SIROHEME BIOSYNTHESIS PROTEIN MET8"/>
    <property type="match status" value="1"/>
</dbReference>
<dbReference type="Gene3D" id="3.40.50.720">
    <property type="entry name" value="NAD(P)-binding Rossmann-like Domain"/>
    <property type="match status" value="1"/>
</dbReference>
<comment type="catalytic activity">
    <reaction evidence="6">
        <text>precorrin-2 + NAD(+) = sirohydrochlorin + NADH + 2 H(+)</text>
        <dbReference type="Rhea" id="RHEA:15613"/>
        <dbReference type="ChEBI" id="CHEBI:15378"/>
        <dbReference type="ChEBI" id="CHEBI:57540"/>
        <dbReference type="ChEBI" id="CHEBI:57945"/>
        <dbReference type="ChEBI" id="CHEBI:58351"/>
        <dbReference type="ChEBI" id="CHEBI:58827"/>
        <dbReference type="EC" id="1.3.1.76"/>
    </reaction>
</comment>
<evidence type="ECO:0000256" key="2">
    <source>
        <dbReference type="ARBA" id="ARBA00012400"/>
    </source>
</evidence>
<accession>A0A1H1PTY4</accession>
<reference evidence="7 8" key="1">
    <citation type="submission" date="2016-10" db="EMBL/GenBank/DDBJ databases">
        <authorList>
            <person name="de Groot N.N."/>
        </authorList>
    </citation>
    <scope>NUCLEOTIDE SEQUENCE [LARGE SCALE GENOMIC DNA]</scope>
    <source>
        <strain evidence="7 8">DSM 21741</strain>
    </source>
</reference>
<dbReference type="GO" id="GO:0043115">
    <property type="term" value="F:precorrin-2 dehydrogenase activity"/>
    <property type="evidence" value="ECO:0007669"/>
    <property type="project" value="UniProtKB-EC"/>
</dbReference>
<dbReference type="STRING" id="546871.SAMN04488543_1166"/>
<dbReference type="GO" id="GO:0004325">
    <property type="term" value="F:ferrochelatase activity"/>
    <property type="evidence" value="ECO:0007669"/>
    <property type="project" value="InterPro"/>
</dbReference>
<evidence type="ECO:0000313" key="8">
    <source>
        <dbReference type="Proteomes" id="UP000199092"/>
    </source>
</evidence>
<evidence type="ECO:0000313" key="7">
    <source>
        <dbReference type="EMBL" id="SDS14630.1"/>
    </source>
</evidence>
<dbReference type="UniPathway" id="UPA00262">
    <property type="reaction ID" value="UER00222"/>
</dbReference>
<dbReference type="Pfam" id="PF13241">
    <property type="entry name" value="NAD_binding_7"/>
    <property type="match status" value="1"/>
</dbReference>
<keyword evidence="3" id="KW-0560">Oxidoreductase</keyword>
<name>A0A1H1PTY4_9ACTN</name>
<gene>
    <name evidence="7" type="ORF">SAMN04488543_1166</name>
</gene>
<sequence length="176" mass="18665">MDRPRASGPVGHHGSVDSAGGPAAPYLTGLRLTGRRVVVVGGGHVATRRVPRLIEAGARVCVVAPGVSPWIARAAAADELVWQQRAFRPGDLEGAWYVLAATDDPPTNRAVSAEAEDRRVFCVRADRADEATAWTPATGEVDGVQVAVLAGRRPREAARVRDLLVGVLARLRRRAA</sequence>
<keyword evidence="5" id="KW-0627">Porphyrin biosynthesis</keyword>
<dbReference type="InterPro" id="IPR036291">
    <property type="entry name" value="NAD(P)-bd_dom_sf"/>
</dbReference>
<dbReference type="SUPFAM" id="SSF51735">
    <property type="entry name" value="NAD(P)-binding Rossmann-fold domains"/>
    <property type="match status" value="1"/>
</dbReference>
<dbReference type="EC" id="1.3.1.76" evidence="2"/>
<dbReference type="NCBIfam" id="TIGR01470">
    <property type="entry name" value="cysG_Nterm"/>
    <property type="match status" value="1"/>
</dbReference>
<dbReference type="AlphaFoldDB" id="A0A1H1PTY4"/>
<keyword evidence="8" id="KW-1185">Reference proteome</keyword>
<dbReference type="GO" id="GO:0019354">
    <property type="term" value="P:siroheme biosynthetic process"/>
    <property type="evidence" value="ECO:0007669"/>
    <property type="project" value="UniProtKB-UniPathway"/>
</dbReference>
<evidence type="ECO:0000256" key="5">
    <source>
        <dbReference type="ARBA" id="ARBA00023244"/>
    </source>
</evidence>
<dbReference type="InterPro" id="IPR028161">
    <property type="entry name" value="Met8-like"/>
</dbReference>
<comment type="pathway">
    <text evidence="1">Porphyrin-containing compound metabolism; siroheme biosynthesis; sirohydrochlorin from precorrin-2: step 1/1.</text>
</comment>
<keyword evidence="4" id="KW-0520">NAD</keyword>
<dbReference type="Proteomes" id="UP000199092">
    <property type="component" value="Chromosome I"/>
</dbReference>
<dbReference type="EMBL" id="LT629749">
    <property type="protein sequence ID" value="SDS14630.1"/>
    <property type="molecule type" value="Genomic_DNA"/>
</dbReference>
<protein>
    <recommendedName>
        <fullName evidence="2">precorrin-2 dehydrogenase</fullName>
        <ecNumber evidence="2">1.3.1.76</ecNumber>
    </recommendedName>
</protein>
<evidence type="ECO:0000256" key="4">
    <source>
        <dbReference type="ARBA" id="ARBA00023027"/>
    </source>
</evidence>
<dbReference type="PANTHER" id="PTHR35330">
    <property type="entry name" value="SIROHEME BIOSYNTHESIS PROTEIN MET8"/>
    <property type="match status" value="1"/>
</dbReference>
<dbReference type="InterPro" id="IPR006367">
    <property type="entry name" value="Sirohaem_synthase_N"/>
</dbReference>
<evidence type="ECO:0000256" key="6">
    <source>
        <dbReference type="ARBA" id="ARBA00047561"/>
    </source>
</evidence>
<proteinExistence type="predicted"/>